<accession>A0AAD2CI44</accession>
<dbReference type="Gene3D" id="1.20.1280.50">
    <property type="match status" value="1"/>
</dbReference>
<sequence>MSKKDPILPVISENAAVTRPPPKQTAEDEELGPSPLWQKEDEGWELTWPIWHMLPRDERKELANKHGYNTIGEFEEYMSLQQAVDNSGAKPQKPYNNELIYPNEKKDKKKGKPAVEPNKKSEPEEDDDDESSIVQEQEYNRQLSSGTEGDLTDIIGAGGQILILHDELLHRVFSYLPVDSYGSLALVSPHWKHLTRTEAVYRRLCERLYLQQSKRKQLHLSKFGGKYRTMLEQRPRVRAAGGCYVLKYSQIKKIQRDMWTEIPVGAILEAVYYRYFYFQEDGRVLYALSSTPPHEMFKRLLRVCLKKKDDPAAVWGTFQVQKDILTVTARQEWHTVKFTLTIGSDKMSGKFGLLTMDEHQSSPSGCFEYYSNDLVDYDVPEGYFRFVRDRRL</sequence>
<dbReference type="Pfam" id="PF12937">
    <property type="entry name" value="F-box-like"/>
    <property type="match status" value="1"/>
</dbReference>
<gene>
    <name evidence="4" type="ORF">CYCCA115_LOCUS3451</name>
</gene>
<organism evidence="4 5">
    <name type="scientific">Cylindrotheca closterium</name>
    <dbReference type="NCBI Taxonomy" id="2856"/>
    <lineage>
        <taxon>Eukaryota</taxon>
        <taxon>Sar</taxon>
        <taxon>Stramenopiles</taxon>
        <taxon>Ochrophyta</taxon>
        <taxon>Bacillariophyta</taxon>
        <taxon>Bacillariophyceae</taxon>
        <taxon>Bacillariophycidae</taxon>
        <taxon>Bacillariales</taxon>
        <taxon>Bacillariaceae</taxon>
        <taxon>Cylindrotheca</taxon>
    </lineage>
</organism>
<protein>
    <recommendedName>
        <fullName evidence="3">F-box domain-containing protein</fullName>
    </recommendedName>
</protein>
<dbReference type="Pfam" id="PF19270">
    <property type="entry name" value="FBO_C"/>
    <property type="match status" value="1"/>
</dbReference>
<dbReference type="PANTHER" id="PTHR12874">
    <property type="entry name" value="F-BOX ONLY PROTEIN 48-RELATED"/>
    <property type="match status" value="1"/>
</dbReference>
<name>A0AAD2CI44_9STRA</name>
<comment type="caution">
    <text evidence="4">The sequence shown here is derived from an EMBL/GenBank/DDBJ whole genome shotgun (WGS) entry which is preliminary data.</text>
</comment>
<dbReference type="GO" id="GO:0005737">
    <property type="term" value="C:cytoplasm"/>
    <property type="evidence" value="ECO:0007669"/>
    <property type="project" value="TreeGrafter"/>
</dbReference>
<feature type="region of interest" description="Disordered" evidence="2">
    <location>
        <begin position="1"/>
        <end position="39"/>
    </location>
</feature>
<dbReference type="InterPro" id="IPR036047">
    <property type="entry name" value="F-box-like_dom_sf"/>
</dbReference>
<evidence type="ECO:0000259" key="3">
    <source>
        <dbReference type="PROSITE" id="PS50181"/>
    </source>
</evidence>
<dbReference type="PROSITE" id="PS50181">
    <property type="entry name" value="FBOX"/>
    <property type="match status" value="1"/>
</dbReference>
<keyword evidence="1" id="KW-0833">Ubl conjugation pathway</keyword>
<evidence type="ECO:0000313" key="5">
    <source>
        <dbReference type="Proteomes" id="UP001295423"/>
    </source>
</evidence>
<reference evidence="4" key="1">
    <citation type="submission" date="2023-08" db="EMBL/GenBank/DDBJ databases">
        <authorList>
            <person name="Audoor S."/>
            <person name="Bilcke G."/>
        </authorList>
    </citation>
    <scope>NUCLEOTIDE SEQUENCE</scope>
</reference>
<dbReference type="AlphaFoldDB" id="A0AAD2CI44"/>
<dbReference type="InterPro" id="IPR001810">
    <property type="entry name" value="F-box_dom"/>
</dbReference>
<evidence type="ECO:0000256" key="1">
    <source>
        <dbReference type="ARBA" id="ARBA00022786"/>
    </source>
</evidence>
<dbReference type="GO" id="GO:0019005">
    <property type="term" value="C:SCF ubiquitin ligase complex"/>
    <property type="evidence" value="ECO:0007669"/>
    <property type="project" value="TreeGrafter"/>
</dbReference>
<feature type="region of interest" description="Disordered" evidence="2">
    <location>
        <begin position="85"/>
        <end position="133"/>
    </location>
</feature>
<dbReference type="EMBL" id="CAKOGP040000302">
    <property type="protein sequence ID" value="CAJ1933770.1"/>
    <property type="molecule type" value="Genomic_DNA"/>
</dbReference>
<dbReference type="InterPro" id="IPR045464">
    <property type="entry name" value="Hrt3/FBXO9_C"/>
</dbReference>
<evidence type="ECO:0000313" key="4">
    <source>
        <dbReference type="EMBL" id="CAJ1933770.1"/>
    </source>
</evidence>
<evidence type="ECO:0000256" key="2">
    <source>
        <dbReference type="SAM" id="MobiDB-lite"/>
    </source>
</evidence>
<proteinExistence type="predicted"/>
<keyword evidence="5" id="KW-1185">Reference proteome</keyword>
<feature type="domain" description="F-box" evidence="3">
    <location>
        <begin position="158"/>
        <end position="204"/>
    </location>
</feature>
<dbReference type="GO" id="GO:0031146">
    <property type="term" value="P:SCF-dependent proteasomal ubiquitin-dependent protein catabolic process"/>
    <property type="evidence" value="ECO:0007669"/>
    <property type="project" value="TreeGrafter"/>
</dbReference>
<dbReference type="Proteomes" id="UP001295423">
    <property type="component" value="Unassembled WGS sequence"/>
</dbReference>
<dbReference type="PANTHER" id="PTHR12874:SF9">
    <property type="entry name" value="F-BOX ONLY PROTEIN 48"/>
    <property type="match status" value="1"/>
</dbReference>
<dbReference type="SUPFAM" id="SSF81383">
    <property type="entry name" value="F-box domain"/>
    <property type="match status" value="1"/>
</dbReference>